<dbReference type="RefSeq" id="WP_013346984.1">
    <property type="nucleotide sequence ID" value="NC_014541.1"/>
</dbReference>
<dbReference type="Proteomes" id="UP000006683">
    <property type="component" value="Chromosome"/>
</dbReference>
<keyword evidence="4" id="KW-1185">Reference proteome</keyword>
<evidence type="ECO:0000256" key="2">
    <source>
        <dbReference type="SAM" id="Phobius"/>
    </source>
</evidence>
<gene>
    <name evidence="3" type="ordered locus">Fbal_3480</name>
</gene>
<evidence type="ECO:0008006" key="5">
    <source>
        <dbReference type="Google" id="ProtNLM"/>
    </source>
</evidence>
<accession>E1SN20</accession>
<keyword evidence="2" id="KW-1133">Transmembrane helix</keyword>
<dbReference type="eggNOG" id="COG3166">
    <property type="taxonomic scope" value="Bacteria"/>
</dbReference>
<dbReference type="EMBL" id="CP002209">
    <property type="protein sequence ID" value="ADN77678.1"/>
    <property type="molecule type" value="Genomic_DNA"/>
</dbReference>
<sequence length="199" mass="21594">MKRRVNLYAASLLPERARLTLSRLLIASASLLVLLVLTGAVLQYHASELNAQLSAARAEQNAQSAELSRVTAQLQARQPRAELVAEVEMARKRLDSFSRLAQVLDRDALLTQPGFSNLMADLATSADNQVWLQRFQLAQNQVLLSGQARRAAAVPAWLDKLGQQPSLQGRAVSQLSIQGEAGKPVHFTAGHGLAEPEGQ</sequence>
<dbReference type="OrthoDB" id="6876592at2"/>
<protein>
    <recommendedName>
        <fullName evidence="5">Fimbrial assembly family protein</fullName>
    </recommendedName>
</protein>
<keyword evidence="1" id="KW-0175">Coiled coil</keyword>
<keyword evidence="2" id="KW-0812">Transmembrane</keyword>
<feature type="coiled-coil region" evidence="1">
    <location>
        <begin position="46"/>
        <end position="75"/>
    </location>
</feature>
<dbReference type="AlphaFoldDB" id="E1SN20"/>
<name>E1SN20_FERBD</name>
<keyword evidence="2" id="KW-0472">Membrane</keyword>
<reference evidence="3 4" key="1">
    <citation type="journal article" date="2010" name="Stand. Genomic Sci.">
        <title>Complete genome sequence of Ferrimonas balearica type strain (PAT).</title>
        <authorList>
            <person name="Nolan M."/>
            <person name="Sikorski J."/>
            <person name="Davenport K."/>
            <person name="Lucas S."/>
            <person name="Glavina Del Rio T."/>
            <person name="Tice H."/>
            <person name="Cheng J."/>
            <person name="Goodwin L."/>
            <person name="Pitluck S."/>
            <person name="Liolios K."/>
            <person name="Ivanova N."/>
            <person name="Mavromatis K."/>
            <person name="Ovchinnikova G."/>
            <person name="Pati A."/>
            <person name="Chen A."/>
            <person name="Palaniappan K."/>
            <person name="Land M."/>
            <person name="Hauser L."/>
            <person name="Chang Y."/>
            <person name="Jeffries C."/>
            <person name="Tapia R."/>
            <person name="Brettin T."/>
            <person name="Detter J."/>
            <person name="Han C."/>
            <person name="Yasawong M."/>
            <person name="Rohde M."/>
            <person name="Tindall B."/>
            <person name="Goker M."/>
            <person name="Woyke T."/>
            <person name="Bristow J."/>
            <person name="Eisen J."/>
            <person name="Markowitz V."/>
            <person name="Hugenholtz P."/>
            <person name="Kyrpides N."/>
            <person name="Klenk H."/>
            <person name="Lapidus A."/>
        </authorList>
    </citation>
    <scope>NUCLEOTIDE SEQUENCE [LARGE SCALE GENOMIC DNA]</scope>
    <source>
        <strain evidence="4">DSM 9799 / CCM 4581 / KCTC 23876 / PAT</strain>
    </source>
</reference>
<dbReference type="HOGENOM" id="CLU_097502_1_0_6"/>
<feature type="transmembrane region" description="Helical" evidence="2">
    <location>
        <begin position="21"/>
        <end position="42"/>
    </location>
</feature>
<proteinExistence type="predicted"/>
<evidence type="ECO:0000313" key="4">
    <source>
        <dbReference type="Proteomes" id="UP000006683"/>
    </source>
</evidence>
<dbReference type="GeneID" id="67183690"/>
<dbReference type="InterPro" id="IPR007813">
    <property type="entry name" value="PilN"/>
</dbReference>
<evidence type="ECO:0000256" key="1">
    <source>
        <dbReference type="SAM" id="Coils"/>
    </source>
</evidence>
<dbReference type="STRING" id="550540.Fbal_3480"/>
<organism evidence="3 4">
    <name type="scientific">Ferrimonas balearica (strain DSM 9799 / CCM 4581 / KCTC 23876 / PAT)</name>
    <dbReference type="NCBI Taxonomy" id="550540"/>
    <lineage>
        <taxon>Bacteria</taxon>
        <taxon>Pseudomonadati</taxon>
        <taxon>Pseudomonadota</taxon>
        <taxon>Gammaproteobacteria</taxon>
        <taxon>Alteromonadales</taxon>
        <taxon>Ferrimonadaceae</taxon>
        <taxon>Ferrimonas</taxon>
    </lineage>
</organism>
<evidence type="ECO:0000313" key="3">
    <source>
        <dbReference type="EMBL" id="ADN77678.1"/>
    </source>
</evidence>
<dbReference type="Pfam" id="PF05137">
    <property type="entry name" value="PilN"/>
    <property type="match status" value="1"/>
</dbReference>
<dbReference type="KEGG" id="fbl:Fbal_3480"/>